<evidence type="ECO:0000313" key="2">
    <source>
        <dbReference type="EMBL" id="MBF4501379.1"/>
    </source>
</evidence>
<dbReference type="RefSeq" id="WP_194562855.1">
    <property type="nucleotide sequence ID" value="NZ_JADKPV010000003.1"/>
</dbReference>
<feature type="domain" description="DinB-like" evidence="1">
    <location>
        <begin position="18"/>
        <end position="152"/>
    </location>
</feature>
<comment type="caution">
    <text evidence="2">The sequence shown here is derived from an EMBL/GenBank/DDBJ whole genome shotgun (WGS) entry which is preliminary data.</text>
</comment>
<evidence type="ECO:0000313" key="3">
    <source>
        <dbReference type="Proteomes" id="UP000622653"/>
    </source>
</evidence>
<dbReference type="InterPro" id="IPR034660">
    <property type="entry name" value="DinB/YfiT-like"/>
</dbReference>
<organism evidence="2 3">
    <name type="scientific">Savagea serpentis</name>
    <dbReference type="NCBI Taxonomy" id="2785297"/>
    <lineage>
        <taxon>Bacteria</taxon>
        <taxon>Bacillati</taxon>
        <taxon>Bacillota</taxon>
        <taxon>Bacilli</taxon>
        <taxon>Bacillales</taxon>
        <taxon>Caryophanaceae</taxon>
        <taxon>Savagea</taxon>
    </lineage>
</organism>
<name>A0A8J7KLJ8_9BACL</name>
<dbReference type="Proteomes" id="UP000622653">
    <property type="component" value="Unassembled WGS sequence"/>
</dbReference>
<dbReference type="SUPFAM" id="SSF109854">
    <property type="entry name" value="DinB/YfiT-like putative metalloenzymes"/>
    <property type="match status" value="1"/>
</dbReference>
<dbReference type="EMBL" id="JADKPV010000003">
    <property type="protein sequence ID" value="MBF4501379.1"/>
    <property type="molecule type" value="Genomic_DNA"/>
</dbReference>
<gene>
    <name evidence="2" type="ORF">IRY55_08395</name>
</gene>
<proteinExistence type="predicted"/>
<dbReference type="Pfam" id="PF12867">
    <property type="entry name" value="DinB_2"/>
    <property type="match status" value="1"/>
</dbReference>
<dbReference type="Gene3D" id="1.20.120.450">
    <property type="entry name" value="dinb family like domain"/>
    <property type="match status" value="1"/>
</dbReference>
<dbReference type="InterPro" id="IPR024775">
    <property type="entry name" value="DinB-like"/>
</dbReference>
<protein>
    <submittedName>
        <fullName evidence="2">DinB family protein</fullName>
    </submittedName>
</protein>
<dbReference type="AlphaFoldDB" id="A0A8J7KLJ8"/>
<reference evidence="2" key="1">
    <citation type="submission" date="2020-11" db="EMBL/GenBank/DDBJ databases">
        <title>Multidrug resistant novel bacterium Savagea serpentis sp. nov., isolated from the scats of a vine snake (Ahaetulla nasuta).</title>
        <authorList>
            <person name="Venkata Ramana V."/>
            <person name="Vikas Patil S."/>
            <person name="Yogita Lugani V."/>
        </authorList>
    </citation>
    <scope>NUCLEOTIDE SEQUENCE</scope>
    <source>
        <strain evidence="2">SN6</strain>
    </source>
</reference>
<sequence length="162" mass="18335">MSVQKKIDSITNYVNEIVGVVSKLDDKVIAYIPSEEEWSIAQVLSHLNEAIPYWLSEVENVIATPGSKWGRGLQHEGRLEAVANPTSINGRAELKKLQTMPTLVAQKINGLTDEQLAAENPHRNFERFGNKPVAFIIDHFIDEHAATHLKQIRRNISKWNEQ</sequence>
<accession>A0A8J7KLJ8</accession>
<evidence type="ECO:0000259" key="1">
    <source>
        <dbReference type="Pfam" id="PF12867"/>
    </source>
</evidence>
<keyword evidence="3" id="KW-1185">Reference proteome</keyword>